<dbReference type="Pfam" id="PF02415">
    <property type="entry name" value="Chlam_PMP"/>
    <property type="match status" value="2"/>
</dbReference>
<keyword evidence="5" id="KW-0732">Signal</keyword>
<dbReference type="SUPFAM" id="SSF51126">
    <property type="entry name" value="Pectin lyase-like"/>
    <property type="match status" value="1"/>
</dbReference>
<keyword evidence="4" id="KW-0964">Secreted</keyword>
<dbReference type="RefSeq" id="WP_063872622.1">
    <property type="nucleotide sequence ID" value="NZ_CAWMRI010000118.1"/>
</dbReference>
<proteinExistence type="predicted"/>
<dbReference type="GO" id="GO:0009279">
    <property type="term" value="C:cell outer membrane"/>
    <property type="evidence" value="ECO:0007669"/>
    <property type="project" value="UniProtKB-SubCell"/>
</dbReference>
<dbReference type="GO" id="GO:0005576">
    <property type="term" value="C:extracellular region"/>
    <property type="evidence" value="ECO:0007669"/>
    <property type="project" value="UniProtKB-SubCell"/>
</dbReference>
<accession>A0A166JPX7</accession>
<evidence type="ECO:0000256" key="1">
    <source>
        <dbReference type="ARBA" id="ARBA00004196"/>
    </source>
</evidence>
<dbReference type="InterPro" id="IPR011050">
    <property type="entry name" value="Pectin_lyase_fold/virulence"/>
</dbReference>
<evidence type="ECO:0000256" key="4">
    <source>
        <dbReference type="ARBA" id="ARBA00022525"/>
    </source>
</evidence>
<evidence type="ECO:0000256" key="5">
    <source>
        <dbReference type="ARBA" id="ARBA00022729"/>
    </source>
</evidence>
<evidence type="ECO:0000256" key="7">
    <source>
        <dbReference type="ARBA" id="ARBA00023237"/>
    </source>
</evidence>
<sequence length="176" mass="18175">MRSSTLSIISNAVPLNVTNSSFAENNGGDQSGAIYHNGLANSAASTTINDSTFTGNLADREGGALFVNGNTTITQSTFTENRADNAGGAIYAANNANLTVIDSTLSQNIALADRTDNIAGIGGAIALASATLNWQNSTINNNTVKDEDSGIFSTNTILNITGSTIQRHFTANLSQV</sequence>
<keyword evidence="7" id="KW-0998">Cell outer membrane</keyword>
<dbReference type="InterPro" id="IPR003368">
    <property type="entry name" value="POMP_repeat"/>
</dbReference>
<name>A0A166JPX7_NODSP</name>
<comment type="caution">
    <text evidence="8">The sequence shown here is derived from an EMBL/GenBank/DDBJ whole genome shotgun (WGS) entry which is preliminary data.</text>
</comment>
<keyword evidence="6" id="KW-0472">Membrane</keyword>
<evidence type="ECO:0000256" key="6">
    <source>
        <dbReference type="ARBA" id="ARBA00023136"/>
    </source>
</evidence>
<organism evidence="8 9">
    <name type="scientific">Nodularia spumigena CENA596</name>
    <dbReference type="NCBI Taxonomy" id="1819295"/>
    <lineage>
        <taxon>Bacteria</taxon>
        <taxon>Bacillati</taxon>
        <taxon>Cyanobacteriota</taxon>
        <taxon>Cyanophyceae</taxon>
        <taxon>Nostocales</taxon>
        <taxon>Nodulariaceae</taxon>
        <taxon>Nodularia</taxon>
    </lineage>
</organism>
<dbReference type="AlphaFoldDB" id="A0A166JPX7"/>
<evidence type="ECO:0000313" key="8">
    <source>
        <dbReference type="EMBL" id="KZL49989.1"/>
    </source>
</evidence>
<dbReference type="Proteomes" id="UP000076555">
    <property type="component" value="Unassembled WGS sequence"/>
</dbReference>
<dbReference type="EMBL" id="LWAJ01000118">
    <property type="protein sequence ID" value="KZL49989.1"/>
    <property type="molecule type" value="Genomic_DNA"/>
</dbReference>
<comment type="subcellular location">
    <subcellularLocation>
        <location evidence="1">Cell envelope</location>
    </subcellularLocation>
    <subcellularLocation>
        <location evidence="2">Cell outer membrane</location>
    </subcellularLocation>
    <subcellularLocation>
        <location evidence="3">Secreted</location>
    </subcellularLocation>
</comment>
<dbReference type="NCBIfam" id="TIGR01376">
    <property type="entry name" value="POMP_repeat"/>
    <property type="match status" value="1"/>
</dbReference>
<evidence type="ECO:0000256" key="2">
    <source>
        <dbReference type="ARBA" id="ARBA00004442"/>
    </source>
</evidence>
<reference evidence="8 9" key="1">
    <citation type="submission" date="2016-04" db="EMBL/GenBank/DDBJ databases">
        <title>Draft Genome Assembly of the Bloom-forming Cyanobacterium Nodularia spumigena Strain CENA596 in Shrimp Production Ponds.</title>
        <authorList>
            <person name="Popin R.V."/>
            <person name="Rigonato J."/>
            <person name="Abreu V.A."/>
            <person name="Andreote A.P."/>
            <person name="Silveira S.B."/>
            <person name="Odebrecht C."/>
            <person name="Fiore M.F."/>
        </authorList>
    </citation>
    <scope>NUCLEOTIDE SEQUENCE [LARGE SCALE GENOMIC DNA]</scope>
    <source>
        <strain evidence="8 9">CENA596</strain>
    </source>
</reference>
<evidence type="ECO:0000313" key="9">
    <source>
        <dbReference type="Proteomes" id="UP000076555"/>
    </source>
</evidence>
<gene>
    <name evidence="8" type="ORF">A2T98_09820</name>
</gene>
<protein>
    <submittedName>
        <fullName evidence="8">NAD(P)H-quinone oxidoreductase subunit 2</fullName>
    </submittedName>
</protein>
<evidence type="ECO:0000256" key="3">
    <source>
        <dbReference type="ARBA" id="ARBA00004613"/>
    </source>
</evidence>